<evidence type="ECO:0000313" key="1">
    <source>
        <dbReference type="EMBL" id="GBM13307.1"/>
    </source>
</evidence>
<dbReference type="EMBL" id="BGPR01000325">
    <property type="protein sequence ID" value="GBM13307.1"/>
    <property type="molecule type" value="Genomic_DNA"/>
</dbReference>
<organism evidence="1 2">
    <name type="scientific">Araneus ventricosus</name>
    <name type="common">Orbweaver spider</name>
    <name type="synonym">Epeira ventricosa</name>
    <dbReference type="NCBI Taxonomy" id="182803"/>
    <lineage>
        <taxon>Eukaryota</taxon>
        <taxon>Metazoa</taxon>
        <taxon>Ecdysozoa</taxon>
        <taxon>Arthropoda</taxon>
        <taxon>Chelicerata</taxon>
        <taxon>Arachnida</taxon>
        <taxon>Araneae</taxon>
        <taxon>Araneomorphae</taxon>
        <taxon>Entelegynae</taxon>
        <taxon>Araneoidea</taxon>
        <taxon>Araneidae</taxon>
        <taxon>Araneus</taxon>
    </lineage>
</organism>
<keyword evidence="2" id="KW-1185">Reference proteome</keyword>
<dbReference type="AlphaFoldDB" id="A0A4Y2DB19"/>
<evidence type="ECO:0000313" key="2">
    <source>
        <dbReference type="Proteomes" id="UP000499080"/>
    </source>
</evidence>
<comment type="caution">
    <text evidence="1">The sequence shown here is derived from an EMBL/GenBank/DDBJ whole genome shotgun (WGS) entry which is preliminary data.</text>
</comment>
<protein>
    <submittedName>
        <fullName evidence="1">Uncharacterized protein</fullName>
    </submittedName>
</protein>
<proteinExistence type="predicted"/>
<gene>
    <name evidence="1" type="ORF">AVEN_226290_1</name>
</gene>
<sequence>MFQRDAGMGKSDFLIPTKSDLEQDVEPLPAKLARDHKVPDRDRNFVGCLLVKPLVVTQRTLITQSCIIFLSDSNNCVWEKYMLVPTLL</sequence>
<name>A0A4Y2DB19_ARAVE</name>
<reference evidence="1 2" key="1">
    <citation type="journal article" date="2019" name="Sci. Rep.">
        <title>Orb-weaving spider Araneus ventricosus genome elucidates the spidroin gene catalogue.</title>
        <authorList>
            <person name="Kono N."/>
            <person name="Nakamura H."/>
            <person name="Ohtoshi R."/>
            <person name="Moran D.A.P."/>
            <person name="Shinohara A."/>
            <person name="Yoshida Y."/>
            <person name="Fujiwara M."/>
            <person name="Mori M."/>
            <person name="Tomita M."/>
            <person name="Arakawa K."/>
        </authorList>
    </citation>
    <scope>NUCLEOTIDE SEQUENCE [LARGE SCALE GENOMIC DNA]</scope>
</reference>
<accession>A0A4Y2DB19</accession>
<dbReference type="Proteomes" id="UP000499080">
    <property type="component" value="Unassembled WGS sequence"/>
</dbReference>